<gene>
    <name evidence="1" type="ORF">EV129_11368</name>
</gene>
<dbReference type="RefSeq" id="WP_132552854.1">
    <property type="nucleotide sequence ID" value="NZ_SMBK01000013.1"/>
</dbReference>
<evidence type="ECO:0000313" key="1">
    <source>
        <dbReference type="EMBL" id="TCU34085.1"/>
    </source>
</evidence>
<dbReference type="AlphaFoldDB" id="A0A4V2VDU8"/>
<protein>
    <submittedName>
        <fullName evidence="1">Uncharacterized protein</fullName>
    </submittedName>
</protein>
<accession>A0A4V2VDU8</accession>
<dbReference type="Proteomes" id="UP000295507">
    <property type="component" value="Unassembled WGS sequence"/>
</dbReference>
<evidence type="ECO:0000313" key="2">
    <source>
        <dbReference type="Proteomes" id="UP000295507"/>
    </source>
</evidence>
<sequence length="139" mass="16006">MKITSAIREWLADVRYRRRIRQIALYHQRSGAIAPYAVAAHEIYLRRKLEDFRDFASKRYLDDRSLTLDEIKQEWLDIVVKPMARSEFTRDDAKSLKAAIVAIPNSETFVGEAKKAREADIREAIATAKSGTVYTGRFA</sequence>
<name>A0A4V2VDU8_9HYPH</name>
<proteinExistence type="predicted"/>
<reference evidence="1 2" key="1">
    <citation type="submission" date="2019-03" db="EMBL/GenBank/DDBJ databases">
        <title>Genomic Encyclopedia of Type Strains, Phase IV (KMG-V): Genome sequencing to study the core and pangenomes of soil and plant-associated prokaryotes.</title>
        <authorList>
            <person name="Whitman W."/>
        </authorList>
    </citation>
    <scope>NUCLEOTIDE SEQUENCE [LARGE SCALE GENOMIC DNA]</scope>
    <source>
        <strain evidence="1 2">IE4868</strain>
    </source>
</reference>
<organism evidence="1 2">
    <name type="scientific">Rhizobium azibense</name>
    <dbReference type="NCBI Taxonomy" id="1136135"/>
    <lineage>
        <taxon>Bacteria</taxon>
        <taxon>Pseudomonadati</taxon>
        <taxon>Pseudomonadota</taxon>
        <taxon>Alphaproteobacteria</taxon>
        <taxon>Hyphomicrobiales</taxon>
        <taxon>Rhizobiaceae</taxon>
        <taxon>Rhizobium/Agrobacterium group</taxon>
        <taxon>Rhizobium</taxon>
    </lineage>
</organism>
<comment type="caution">
    <text evidence="1">The sequence shown here is derived from an EMBL/GenBank/DDBJ whole genome shotgun (WGS) entry which is preliminary data.</text>
</comment>
<dbReference type="EMBL" id="SMBK01000013">
    <property type="protein sequence ID" value="TCU34085.1"/>
    <property type="molecule type" value="Genomic_DNA"/>
</dbReference>